<accession>A0A9W9TIZ0</accession>
<comment type="subcellular location">
    <subcellularLocation>
        <location evidence="1">Membrane</location>
        <topology evidence="1">Multi-pass membrane protein</topology>
    </subcellularLocation>
</comment>
<evidence type="ECO:0000256" key="1">
    <source>
        <dbReference type="ARBA" id="ARBA00004141"/>
    </source>
</evidence>
<feature type="transmembrane region" description="Helical" evidence="5">
    <location>
        <begin position="141"/>
        <end position="160"/>
    </location>
</feature>
<dbReference type="GeneID" id="81387320"/>
<feature type="domain" description="Major facilitator superfamily (MFS) profile" evidence="6">
    <location>
        <begin position="75"/>
        <end position="499"/>
    </location>
</feature>
<evidence type="ECO:0000256" key="5">
    <source>
        <dbReference type="SAM" id="Phobius"/>
    </source>
</evidence>
<dbReference type="Gene3D" id="1.20.1250.20">
    <property type="entry name" value="MFS general substrate transporter like domains"/>
    <property type="match status" value="1"/>
</dbReference>
<dbReference type="Proteomes" id="UP001147733">
    <property type="component" value="Unassembled WGS sequence"/>
</dbReference>
<dbReference type="PANTHER" id="PTHR23502">
    <property type="entry name" value="MAJOR FACILITATOR SUPERFAMILY"/>
    <property type="match status" value="1"/>
</dbReference>
<reference evidence="7" key="2">
    <citation type="journal article" date="2023" name="IMA Fungus">
        <title>Comparative genomic study of the Penicillium genus elucidates a diverse pangenome and 15 lateral gene transfer events.</title>
        <authorList>
            <person name="Petersen C."/>
            <person name="Sorensen T."/>
            <person name="Nielsen M.R."/>
            <person name="Sondergaard T.E."/>
            <person name="Sorensen J.L."/>
            <person name="Fitzpatrick D.A."/>
            <person name="Frisvad J.C."/>
            <person name="Nielsen K.L."/>
        </authorList>
    </citation>
    <scope>NUCLEOTIDE SEQUENCE</scope>
    <source>
        <strain evidence="7">IBT 23319</strain>
    </source>
</reference>
<keyword evidence="4 5" id="KW-0472">Membrane</keyword>
<dbReference type="OrthoDB" id="2585655at2759"/>
<dbReference type="AlphaFoldDB" id="A0A9W9TIZ0"/>
<evidence type="ECO:0000313" key="7">
    <source>
        <dbReference type="EMBL" id="KAJ5222995.1"/>
    </source>
</evidence>
<keyword evidence="3 5" id="KW-1133">Transmembrane helix</keyword>
<dbReference type="InterPro" id="IPR020846">
    <property type="entry name" value="MFS_dom"/>
</dbReference>
<sequence length="509" mass="56153">MSSTDPSHPDETLRKSNSDYVEEKDFGVADDSVRYLSESHKAYLIERHGKLDLDPIPSMDPAEPYNWPSWKKTANLALVAFHACMGTFTAAAIICAYEDISLDVGVSLQRVSYLTSLQIAILGGAPLFWKPLSHRFGRRPIFLLSLILSCVCNIGCAKSPDYASMAACRALVAFFISPAMAIGSGVVTETFFRHERARYMGIWTVMVTLGVPVGPFIFGFVAQRVGYRWIYWILAITNAVEFILYIFFGPETRYIGVDVQSKSSAFKREYVSLRRIDPTPIKVSEFYHPLTLFTNIPVLLAAIAYSMVFLFASVLNSVEVPQLLQSKFELSAQGLGLQFLGLIIGSLLGEQLGGIMSDMWMNARARKIGHKPAPEYRLWLSYIGFLLAIAGMVVFLVCTEQATQGKWSVKPIVGTGVAAFGNQVVTTVLTTYAVDTYPQDAGSVGVFINFVRSTWGFIGPFWFPSMFESVGIAASAGVVAALIMGASFFPTLYLQLQGKRWHADARDGL</sequence>
<dbReference type="Pfam" id="PF07690">
    <property type="entry name" value="MFS_1"/>
    <property type="match status" value="1"/>
</dbReference>
<dbReference type="PROSITE" id="PS50850">
    <property type="entry name" value="MFS"/>
    <property type="match status" value="1"/>
</dbReference>
<dbReference type="InterPro" id="IPR036259">
    <property type="entry name" value="MFS_trans_sf"/>
</dbReference>
<keyword evidence="2 5" id="KW-0812">Transmembrane</keyword>
<evidence type="ECO:0000256" key="3">
    <source>
        <dbReference type="ARBA" id="ARBA00022989"/>
    </source>
</evidence>
<name>A0A9W9TIZ0_PENCI</name>
<evidence type="ECO:0000259" key="6">
    <source>
        <dbReference type="PROSITE" id="PS50850"/>
    </source>
</evidence>
<feature type="transmembrane region" description="Helical" evidence="5">
    <location>
        <begin position="172"/>
        <end position="192"/>
    </location>
</feature>
<feature type="transmembrane region" description="Helical" evidence="5">
    <location>
        <begin position="76"/>
        <end position="99"/>
    </location>
</feature>
<dbReference type="RefSeq" id="XP_056497918.1">
    <property type="nucleotide sequence ID" value="XM_056648153.1"/>
</dbReference>
<feature type="transmembrane region" description="Helical" evidence="5">
    <location>
        <begin position="292"/>
        <end position="315"/>
    </location>
</feature>
<proteinExistence type="predicted"/>
<dbReference type="GO" id="GO:0005886">
    <property type="term" value="C:plasma membrane"/>
    <property type="evidence" value="ECO:0007669"/>
    <property type="project" value="TreeGrafter"/>
</dbReference>
<comment type="caution">
    <text evidence="7">The sequence shown here is derived from an EMBL/GenBank/DDBJ whole genome shotgun (WGS) entry which is preliminary data.</text>
</comment>
<dbReference type="GO" id="GO:0022857">
    <property type="term" value="F:transmembrane transporter activity"/>
    <property type="evidence" value="ECO:0007669"/>
    <property type="project" value="InterPro"/>
</dbReference>
<feature type="transmembrane region" description="Helical" evidence="5">
    <location>
        <begin position="229"/>
        <end position="248"/>
    </location>
</feature>
<feature type="transmembrane region" description="Helical" evidence="5">
    <location>
        <begin position="199"/>
        <end position="223"/>
    </location>
</feature>
<protein>
    <recommendedName>
        <fullName evidence="6">Major facilitator superfamily (MFS) profile domain-containing protein</fullName>
    </recommendedName>
</protein>
<feature type="transmembrane region" description="Helical" evidence="5">
    <location>
        <begin position="111"/>
        <end position="129"/>
    </location>
</feature>
<dbReference type="FunFam" id="1.20.1250.20:FF:000318">
    <property type="entry name" value="MFS multidrug transporter, putative"/>
    <property type="match status" value="1"/>
</dbReference>
<evidence type="ECO:0000256" key="4">
    <source>
        <dbReference type="ARBA" id="ARBA00023136"/>
    </source>
</evidence>
<organism evidence="7 8">
    <name type="scientific">Penicillium citrinum</name>
    <dbReference type="NCBI Taxonomy" id="5077"/>
    <lineage>
        <taxon>Eukaryota</taxon>
        <taxon>Fungi</taxon>
        <taxon>Dikarya</taxon>
        <taxon>Ascomycota</taxon>
        <taxon>Pezizomycotina</taxon>
        <taxon>Eurotiomycetes</taxon>
        <taxon>Eurotiomycetidae</taxon>
        <taxon>Eurotiales</taxon>
        <taxon>Aspergillaceae</taxon>
        <taxon>Penicillium</taxon>
    </lineage>
</organism>
<dbReference type="EMBL" id="JAPQKT010000008">
    <property type="protein sequence ID" value="KAJ5222995.1"/>
    <property type="molecule type" value="Genomic_DNA"/>
</dbReference>
<evidence type="ECO:0000256" key="2">
    <source>
        <dbReference type="ARBA" id="ARBA00022692"/>
    </source>
</evidence>
<feature type="transmembrane region" description="Helical" evidence="5">
    <location>
        <begin position="470"/>
        <end position="494"/>
    </location>
</feature>
<feature type="transmembrane region" description="Helical" evidence="5">
    <location>
        <begin position="376"/>
        <end position="397"/>
    </location>
</feature>
<dbReference type="PANTHER" id="PTHR23502:SF191">
    <property type="entry name" value="MULTIDRUG TRANSPORTER, PUTATIVE (AFU_ORTHOLOGUE AFUA_4G13830)-RELATED"/>
    <property type="match status" value="1"/>
</dbReference>
<reference evidence="7" key="1">
    <citation type="submission" date="2022-11" db="EMBL/GenBank/DDBJ databases">
        <authorList>
            <person name="Petersen C."/>
        </authorList>
    </citation>
    <scope>NUCLEOTIDE SEQUENCE</scope>
    <source>
        <strain evidence="7">IBT 23319</strain>
    </source>
</reference>
<dbReference type="InterPro" id="IPR011701">
    <property type="entry name" value="MFS"/>
</dbReference>
<dbReference type="SUPFAM" id="SSF103473">
    <property type="entry name" value="MFS general substrate transporter"/>
    <property type="match status" value="1"/>
</dbReference>
<evidence type="ECO:0000313" key="8">
    <source>
        <dbReference type="Proteomes" id="UP001147733"/>
    </source>
</evidence>
<keyword evidence="8" id="KW-1185">Reference proteome</keyword>
<feature type="transmembrane region" description="Helical" evidence="5">
    <location>
        <begin position="335"/>
        <end position="355"/>
    </location>
</feature>
<gene>
    <name evidence="7" type="ORF">N7469_009235</name>
</gene>